<sequence>MELGILLRLLMAHLLGDFLFQPQSWVKAKESKKEKAPQMYYHVLVITLITYVFLWDWSKWYIPLIVMVSHLAIDIWKSHRPNSFIYFLFDQLLHLAIIFLIWIAVYFNSYLITTWVIKYLNSSHFWTLVLSYYLVIGPLGIAIGKATEKWQKEAGMNAGGLSKAGMWIGRCERVLILTFIISNQYTALGFLMAAKSILRFGDKDDREQKKTEYILVGTLISFSSAAIVGVIVNYIMKA</sequence>
<dbReference type="EMBL" id="JACHCA010000003">
    <property type="protein sequence ID" value="MBB6127418.1"/>
    <property type="molecule type" value="Genomic_DNA"/>
</dbReference>
<evidence type="ECO:0000313" key="2">
    <source>
        <dbReference type="EMBL" id="MBB6127418.1"/>
    </source>
</evidence>
<keyword evidence="1" id="KW-1133">Transmembrane helix</keyword>
<proteinExistence type="predicted"/>
<feature type="transmembrane region" description="Helical" evidence="1">
    <location>
        <begin position="125"/>
        <end position="143"/>
    </location>
</feature>
<name>A0A841JFI9_9SPHI</name>
<accession>A0A841JFI9</accession>
<feature type="transmembrane region" description="Helical" evidence="1">
    <location>
        <begin position="213"/>
        <end position="236"/>
    </location>
</feature>
<keyword evidence="1" id="KW-0472">Membrane</keyword>
<dbReference type="RefSeq" id="WP_183586652.1">
    <property type="nucleotide sequence ID" value="NZ_JACHCA010000003.1"/>
</dbReference>
<comment type="caution">
    <text evidence="2">The sequence shown here is derived from an EMBL/GenBank/DDBJ whole genome shotgun (WGS) entry which is preliminary data.</text>
</comment>
<feature type="transmembrane region" description="Helical" evidence="1">
    <location>
        <begin position="83"/>
        <end position="105"/>
    </location>
</feature>
<evidence type="ECO:0000313" key="3">
    <source>
        <dbReference type="Proteomes" id="UP000548326"/>
    </source>
</evidence>
<organism evidence="2 3">
    <name type="scientific">Mucilaginibacter lappiensis</name>
    <dbReference type="NCBI Taxonomy" id="354630"/>
    <lineage>
        <taxon>Bacteria</taxon>
        <taxon>Pseudomonadati</taxon>
        <taxon>Bacteroidota</taxon>
        <taxon>Sphingobacteriia</taxon>
        <taxon>Sphingobacteriales</taxon>
        <taxon>Sphingobacteriaceae</taxon>
        <taxon>Mucilaginibacter</taxon>
    </lineage>
</organism>
<reference evidence="2 3" key="1">
    <citation type="submission" date="2020-08" db="EMBL/GenBank/DDBJ databases">
        <title>Genomic Encyclopedia of Type Strains, Phase IV (KMG-V): Genome sequencing to study the core and pangenomes of soil and plant-associated prokaryotes.</title>
        <authorList>
            <person name="Whitman W."/>
        </authorList>
    </citation>
    <scope>NUCLEOTIDE SEQUENCE [LARGE SCALE GENOMIC DNA]</scope>
    <source>
        <strain evidence="2 3">MP601</strain>
    </source>
</reference>
<feature type="transmembrane region" description="Helical" evidence="1">
    <location>
        <begin position="38"/>
        <end position="54"/>
    </location>
</feature>
<dbReference type="AlphaFoldDB" id="A0A841JFI9"/>
<feature type="transmembrane region" description="Helical" evidence="1">
    <location>
        <begin position="174"/>
        <end position="193"/>
    </location>
</feature>
<dbReference type="InterPro" id="IPR021737">
    <property type="entry name" value="Phage_phiKZ_Orf197"/>
</dbReference>
<evidence type="ECO:0000256" key="1">
    <source>
        <dbReference type="SAM" id="Phobius"/>
    </source>
</evidence>
<dbReference type="Proteomes" id="UP000548326">
    <property type="component" value="Unassembled WGS sequence"/>
</dbReference>
<gene>
    <name evidence="2" type="ORF">HDF22_001524</name>
</gene>
<evidence type="ECO:0008006" key="4">
    <source>
        <dbReference type="Google" id="ProtNLM"/>
    </source>
</evidence>
<protein>
    <recommendedName>
        <fullName evidence="4">DUF3307 domain-containing protein</fullName>
    </recommendedName>
</protein>
<dbReference type="Pfam" id="PF11750">
    <property type="entry name" value="DUF3307"/>
    <property type="match status" value="1"/>
</dbReference>
<keyword evidence="1" id="KW-0812">Transmembrane</keyword>